<dbReference type="OrthoDB" id="2467576at2"/>
<dbReference type="Proteomes" id="UP000199095">
    <property type="component" value="Unassembled WGS sequence"/>
</dbReference>
<name>A0A1I0J679_9BACI</name>
<keyword evidence="1" id="KW-1133">Transmembrane helix</keyword>
<evidence type="ECO:0000313" key="2">
    <source>
        <dbReference type="EMBL" id="SEU05316.1"/>
    </source>
</evidence>
<gene>
    <name evidence="2" type="ORF">SAMN05421676_11640</name>
</gene>
<keyword evidence="1" id="KW-0812">Transmembrane</keyword>
<dbReference type="STRING" id="237682.SAMN05421676_11640"/>
<dbReference type="AlphaFoldDB" id="A0A1I0J679"/>
<keyword evidence="3" id="KW-1185">Reference proteome</keyword>
<feature type="transmembrane region" description="Helical" evidence="1">
    <location>
        <begin position="20"/>
        <end position="44"/>
    </location>
</feature>
<dbReference type="RefSeq" id="WP_093137581.1">
    <property type="nucleotide sequence ID" value="NZ_FOHJ01000016.1"/>
</dbReference>
<evidence type="ECO:0000313" key="3">
    <source>
        <dbReference type="Proteomes" id="UP000199095"/>
    </source>
</evidence>
<reference evidence="3" key="1">
    <citation type="submission" date="2016-10" db="EMBL/GenBank/DDBJ databases">
        <authorList>
            <person name="Varghese N."/>
            <person name="Submissions S."/>
        </authorList>
    </citation>
    <scope>NUCLEOTIDE SEQUENCE [LARGE SCALE GENOMIC DNA]</scope>
    <source>
        <strain evidence="3">CGMCC 1.3566</strain>
    </source>
</reference>
<protein>
    <recommendedName>
        <fullName evidence="4">TadE-like protein</fullName>
    </recommendedName>
</protein>
<accession>A0A1I0J679</accession>
<organism evidence="2 3">
    <name type="scientific">Salinibacillus kushneri</name>
    <dbReference type="NCBI Taxonomy" id="237682"/>
    <lineage>
        <taxon>Bacteria</taxon>
        <taxon>Bacillati</taxon>
        <taxon>Bacillota</taxon>
        <taxon>Bacilli</taxon>
        <taxon>Bacillales</taxon>
        <taxon>Bacillaceae</taxon>
        <taxon>Salinibacillus</taxon>
    </lineage>
</organism>
<sequence length="132" mass="14935">MKKWTLKLREENGAISLEFLGILPFFFMFFLILWQVIASGYAVYTIHTAANEGAKTFSITQDIDEAEDTVIDVMGSSSVINYNRMDVTYLTSNGQFELEVEGKHPLIFVPDQWKSSTAIDLEETTVSQVLVK</sequence>
<keyword evidence="1" id="KW-0472">Membrane</keyword>
<evidence type="ECO:0000256" key="1">
    <source>
        <dbReference type="SAM" id="Phobius"/>
    </source>
</evidence>
<proteinExistence type="predicted"/>
<evidence type="ECO:0008006" key="4">
    <source>
        <dbReference type="Google" id="ProtNLM"/>
    </source>
</evidence>
<dbReference type="EMBL" id="FOHJ01000016">
    <property type="protein sequence ID" value="SEU05316.1"/>
    <property type="molecule type" value="Genomic_DNA"/>
</dbReference>